<dbReference type="InterPro" id="IPR012951">
    <property type="entry name" value="BBE"/>
</dbReference>
<sequence length="475" mass="51612">MRATSFLHILVFVGLTPSGIHAHDARHIAAELSPQLSRRNLISFEAPVRWTTYDPPKPAVIVNVVNEQDVAITVKYATSNNIPFLAQNGGNGWATTFNLGPNGILINLASLNQVTFNADKTRATIGGGSNINNTIARASAAGALVTTGNCNCVGTLGAMLGGGYGNLLGVHGFGVDNIVSLRVVTADGRIRTVSATSEPDLFWGLRGAGPNLGIVTSAVVRSYPSQQSDLQAWAGSLVFTPDKLEQVVQAVQEFQFKPTTVVFMYFVGGGPPSNEPVILITPFMYKGTPETGRAAYAKFYDIGPVAEDTAVIPWTRWNTGGDAFCTPGARKPSFGAGIQKMIPSVWRQVWNRYVDFQQQPGAENSAILLEAYSLVKAQSINANTAAFPHRNVKFNAVIIGWYEDKALDRLALSFGRAARDLLRASDGLHQNSTYINFAHGDEDLTEVYGHSLPRLRSVKQRYDPRNHFDQWFNIE</sequence>
<dbReference type="HOGENOM" id="CLU_018354_0_2_1"/>
<keyword evidence="4" id="KW-0274">FAD</keyword>
<dbReference type="GO" id="GO:0016491">
    <property type="term" value="F:oxidoreductase activity"/>
    <property type="evidence" value="ECO:0007669"/>
    <property type="project" value="UniProtKB-KW"/>
</dbReference>
<dbReference type="InterPro" id="IPR016169">
    <property type="entry name" value="FAD-bd_PCMH_sub2"/>
</dbReference>
<feature type="signal peptide" evidence="6">
    <location>
        <begin position="1"/>
        <end position="22"/>
    </location>
</feature>
<evidence type="ECO:0000259" key="7">
    <source>
        <dbReference type="PROSITE" id="PS51387"/>
    </source>
</evidence>
<protein>
    <recommendedName>
        <fullName evidence="7">FAD-binding PCMH-type domain-containing protein</fullName>
    </recommendedName>
</protein>
<dbReference type="InterPro" id="IPR016166">
    <property type="entry name" value="FAD-bd_PCMH"/>
</dbReference>
<dbReference type="Gene3D" id="3.30.43.10">
    <property type="entry name" value="Uridine Diphospho-n-acetylenolpyruvylglucosamine Reductase, domain 2"/>
    <property type="match status" value="1"/>
</dbReference>
<dbReference type="EMBL" id="KL647503">
    <property type="protein sequence ID" value="KEY74606.1"/>
    <property type="molecule type" value="Genomic_DNA"/>
</dbReference>
<reference evidence="8 9" key="1">
    <citation type="journal article" date="2014" name="BMC Genomics">
        <title>Comparative genome sequencing reveals chemotype-specific gene clusters in the toxigenic black mold Stachybotrys.</title>
        <authorList>
            <person name="Semeiks J."/>
            <person name="Borek D."/>
            <person name="Otwinowski Z."/>
            <person name="Grishin N.V."/>
        </authorList>
    </citation>
    <scope>NUCLEOTIDE SEQUENCE [LARGE SCALE GENOMIC DNA]</scope>
    <source>
        <strain evidence="9">CBS 109288 / IBT 7711</strain>
    </source>
</reference>
<dbReference type="InterPro" id="IPR036318">
    <property type="entry name" value="FAD-bd_PCMH-like_sf"/>
</dbReference>
<gene>
    <name evidence="8" type="ORF">S7711_05037</name>
</gene>
<feature type="chain" id="PRO_5001771610" description="FAD-binding PCMH-type domain-containing protein" evidence="6">
    <location>
        <begin position="23"/>
        <end position="475"/>
    </location>
</feature>
<dbReference type="Gene3D" id="3.30.465.10">
    <property type="match status" value="1"/>
</dbReference>
<evidence type="ECO:0000256" key="4">
    <source>
        <dbReference type="ARBA" id="ARBA00022827"/>
    </source>
</evidence>
<dbReference type="Pfam" id="PF08031">
    <property type="entry name" value="BBE"/>
    <property type="match status" value="1"/>
</dbReference>
<dbReference type="Proteomes" id="UP000028045">
    <property type="component" value="Unassembled WGS sequence"/>
</dbReference>
<proteinExistence type="inferred from homology"/>
<keyword evidence="3" id="KW-0285">Flavoprotein</keyword>
<evidence type="ECO:0000313" key="8">
    <source>
        <dbReference type="EMBL" id="KEY74606.1"/>
    </source>
</evidence>
<dbReference type="InterPro" id="IPR016167">
    <property type="entry name" value="FAD-bd_PCMH_sub1"/>
</dbReference>
<dbReference type="PANTHER" id="PTHR42973:SF39">
    <property type="entry name" value="FAD-BINDING PCMH-TYPE DOMAIN-CONTAINING PROTEIN"/>
    <property type="match status" value="1"/>
</dbReference>
<evidence type="ECO:0000313" key="9">
    <source>
        <dbReference type="Proteomes" id="UP000028045"/>
    </source>
</evidence>
<evidence type="ECO:0000256" key="1">
    <source>
        <dbReference type="ARBA" id="ARBA00001974"/>
    </source>
</evidence>
<dbReference type="Gene3D" id="3.40.462.20">
    <property type="match status" value="1"/>
</dbReference>
<evidence type="ECO:0000256" key="2">
    <source>
        <dbReference type="ARBA" id="ARBA00005466"/>
    </source>
</evidence>
<dbReference type="GO" id="GO:0071949">
    <property type="term" value="F:FAD binding"/>
    <property type="evidence" value="ECO:0007669"/>
    <property type="project" value="InterPro"/>
</dbReference>
<comment type="cofactor">
    <cofactor evidence="1">
        <name>FAD</name>
        <dbReference type="ChEBI" id="CHEBI:57692"/>
    </cofactor>
</comment>
<dbReference type="InterPro" id="IPR006094">
    <property type="entry name" value="Oxid_FAD_bind_N"/>
</dbReference>
<dbReference type="SUPFAM" id="SSF56176">
    <property type="entry name" value="FAD-binding/transporter-associated domain-like"/>
    <property type="match status" value="1"/>
</dbReference>
<dbReference type="OrthoDB" id="415825at2759"/>
<feature type="domain" description="FAD-binding PCMH-type" evidence="7">
    <location>
        <begin position="53"/>
        <end position="225"/>
    </location>
</feature>
<keyword evidence="5" id="KW-0560">Oxidoreductase</keyword>
<dbReference type="InterPro" id="IPR050416">
    <property type="entry name" value="FAD-linked_Oxidoreductase"/>
</dbReference>
<dbReference type="PANTHER" id="PTHR42973">
    <property type="entry name" value="BINDING OXIDOREDUCTASE, PUTATIVE (AFU_ORTHOLOGUE AFUA_1G17690)-RELATED"/>
    <property type="match status" value="1"/>
</dbReference>
<dbReference type="PROSITE" id="PS51387">
    <property type="entry name" value="FAD_PCMH"/>
    <property type="match status" value="1"/>
</dbReference>
<name>A0A084BAM7_STACB</name>
<comment type="similarity">
    <text evidence="2">Belongs to the oxygen-dependent FAD-linked oxidoreductase family.</text>
</comment>
<evidence type="ECO:0000256" key="6">
    <source>
        <dbReference type="SAM" id="SignalP"/>
    </source>
</evidence>
<keyword evidence="6" id="KW-0732">Signal</keyword>
<dbReference type="AlphaFoldDB" id="A0A084BAM7"/>
<accession>A0A084BAM7</accession>
<evidence type="ECO:0000256" key="5">
    <source>
        <dbReference type="ARBA" id="ARBA00023002"/>
    </source>
</evidence>
<organism evidence="8 9">
    <name type="scientific">Stachybotrys chartarum (strain CBS 109288 / IBT 7711)</name>
    <name type="common">Toxic black mold</name>
    <name type="synonym">Stilbospora chartarum</name>
    <dbReference type="NCBI Taxonomy" id="1280523"/>
    <lineage>
        <taxon>Eukaryota</taxon>
        <taxon>Fungi</taxon>
        <taxon>Dikarya</taxon>
        <taxon>Ascomycota</taxon>
        <taxon>Pezizomycotina</taxon>
        <taxon>Sordariomycetes</taxon>
        <taxon>Hypocreomycetidae</taxon>
        <taxon>Hypocreales</taxon>
        <taxon>Stachybotryaceae</taxon>
        <taxon>Stachybotrys</taxon>
    </lineage>
</organism>
<evidence type="ECO:0000256" key="3">
    <source>
        <dbReference type="ARBA" id="ARBA00022630"/>
    </source>
</evidence>
<keyword evidence="9" id="KW-1185">Reference proteome</keyword>
<dbReference type="Pfam" id="PF01565">
    <property type="entry name" value="FAD_binding_4"/>
    <property type="match status" value="1"/>
</dbReference>